<name>A0A699H8B0_TANCI</name>
<dbReference type="Pfam" id="PF07727">
    <property type="entry name" value="RVT_2"/>
    <property type="match status" value="1"/>
</dbReference>
<feature type="domain" description="Reverse transcriptase Ty1/copia-type" evidence="2">
    <location>
        <begin position="303"/>
        <end position="411"/>
    </location>
</feature>
<evidence type="ECO:0000256" key="1">
    <source>
        <dbReference type="SAM" id="MobiDB-lite"/>
    </source>
</evidence>
<organism evidence="4">
    <name type="scientific">Tanacetum cinerariifolium</name>
    <name type="common">Dalmatian daisy</name>
    <name type="synonym">Chrysanthemum cinerariifolium</name>
    <dbReference type="NCBI Taxonomy" id="118510"/>
    <lineage>
        <taxon>Eukaryota</taxon>
        <taxon>Viridiplantae</taxon>
        <taxon>Streptophyta</taxon>
        <taxon>Embryophyta</taxon>
        <taxon>Tracheophyta</taxon>
        <taxon>Spermatophyta</taxon>
        <taxon>Magnoliopsida</taxon>
        <taxon>eudicotyledons</taxon>
        <taxon>Gunneridae</taxon>
        <taxon>Pentapetalae</taxon>
        <taxon>asterids</taxon>
        <taxon>campanulids</taxon>
        <taxon>Asterales</taxon>
        <taxon>Asteraceae</taxon>
        <taxon>Asteroideae</taxon>
        <taxon>Anthemideae</taxon>
        <taxon>Anthemidinae</taxon>
        <taxon>Tanacetum</taxon>
    </lineage>
</organism>
<evidence type="ECO:0000259" key="3">
    <source>
        <dbReference type="Pfam" id="PF25597"/>
    </source>
</evidence>
<proteinExistence type="predicted"/>
<accession>A0A699H8B0</accession>
<dbReference type="AlphaFoldDB" id="A0A699H8B0"/>
<feature type="non-terminal residue" evidence="4">
    <location>
        <position position="1"/>
    </location>
</feature>
<evidence type="ECO:0000259" key="2">
    <source>
        <dbReference type="Pfam" id="PF07727"/>
    </source>
</evidence>
<feature type="compositionally biased region" description="Basic and acidic residues" evidence="1">
    <location>
        <begin position="165"/>
        <end position="184"/>
    </location>
</feature>
<sequence length="602" mass="67579">HNKTPYKLLLGRSPSIGFMRPFRCSVAILNTLDPLGKFDGKADKGFFVGYYVNSKAFRVFNSRTKIVQETLHINFLENKPNVAGIGPKWLFDIDTLTKSMNYQLVVAGNQPNDNAGGKAIVSAQQYVLLPLWSTGSQDPQNTNDDAAFDIKENENDVHVSPSGSDKTDNKKQDDKAKRDDKGKSLVDSPAGVRDLRAEFEEFSSNSTNRVNVVSSPINAAGPNPTNNTNNFNTASPYVNVVSPKFGIIRKSLFVEPFKYPDDPYMPKLEDIDYSDDEEDVGAEADLSNLETNIPVSPIPTTRVLVDLPKGKRAIGSKCVFRNKKDKGGIVIKNKARLVAQGHTQEEGIDYNEVFTPVARIEAIRLFLAYASFMGFMVYQIDVKSDFLYGTIEEEIYVCQPPGFEDPDYPDKELCKAFKKLIKDKFQMSSIGELTFFLGLQVKQNDDGIFISQDLYVAKILRKFGFTDVKSASTPIEIEKPLLKDPDGEDVDVYIYMSMIGSLMYPISSRLDIMFTVCACARFQVTPKVSHFHVVKRIFRYLKGKQHLGLWYPRDSPFNMMAYSDSDYVGASLDRKSATGGCQFLDCRLIYWQCKKQTVVTTS</sequence>
<dbReference type="InterPro" id="IPR013103">
    <property type="entry name" value="RVT_2"/>
</dbReference>
<dbReference type="PANTHER" id="PTHR11439">
    <property type="entry name" value="GAG-POL-RELATED RETROTRANSPOSON"/>
    <property type="match status" value="1"/>
</dbReference>
<comment type="caution">
    <text evidence="4">The sequence shown here is derived from an EMBL/GenBank/DDBJ whole genome shotgun (WGS) entry which is preliminary data.</text>
</comment>
<dbReference type="PANTHER" id="PTHR11439:SF495">
    <property type="entry name" value="REVERSE TRANSCRIPTASE, RNA-DEPENDENT DNA POLYMERASE-RELATED"/>
    <property type="match status" value="1"/>
</dbReference>
<dbReference type="EMBL" id="BKCJ010116445">
    <property type="protein sequence ID" value="GEX57337.1"/>
    <property type="molecule type" value="Genomic_DNA"/>
</dbReference>
<feature type="domain" description="Retroviral polymerase SH3-like" evidence="3">
    <location>
        <begin position="35"/>
        <end position="79"/>
    </location>
</feature>
<evidence type="ECO:0000313" key="4">
    <source>
        <dbReference type="EMBL" id="GEX57337.1"/>
    </source>
</evidence>
<dbReference type="Pfam" id="PF25597">
    <property type="entry name" value="SH3_retrovirus"/>
    <property type="match status" value="1"/>
</dbReference>
<gene>
    <name evidence="4" type="ORF">Tci_329312</name>
</gene>
<dbReference type="InterPro" id="IPR057670">
    <property type="entry name" value="SH3_retrovirus"/>
</dbReference>
<feature type="region of interest" description="Disordered" evidence="1">
    <location>
        <begin position="153"/>
        <end position="190"/>
    </location>
</feature>
<protein>
    <submittedName>
        <fullName evidence="4">Putative ribonuclease H-like domain-containing protein</fullName>
    </submittedName>
</protein>
<reference evidence="4" key="1">
    <citation type="journal article" date="2019" name="Sci. Rep.">
        <title>Draft genome of Tanacetum cinerariifolium, the natural source of mosquito coil.</title>
        <authorList>
            <person name="Yamashiro T."/>
            <person name="Shiraishi A."/>
            <person name="Satake H."/>
            <person name="Nakayama K."/>
        </authorList>
    </citation>
    <scope>NUCLEOTIDE SEQUENCE</scope>
</reference>